<protein>
    <submittedName>
        <fullName evidence="1">Uncharacterized protein</fullName>
    </submittedName>
</protein>
<proteinExistence type="predicted"/>
<dbReference type="EMBL" id="JBHSIY010000028">
    <property type="protein sequence ID" value="MFC4869274.1"/>
    <property type="molecule type" value="Genomic_DNA"/>
</dbReference>
<evidence type="ECO:0000313" key="2">
    <source>
        <dbReference type="Proteomes" id="UP001595858"/>
    </source>
</evidence>
<organism evidence="1 2">
    <name type="scientific">Streptomonospora arabica</name>
    <dbReference type="NCBI Taxonomy" id="412417"/>
    <lineage>
        <taxon>Bacteria</taxon>
        <taxon>Bacillati</taxon>
        <taxon>Actinomycetota</taxon>
        <taxon>Actinomycetes</taxon>
        <taxon>Streptosporangiales</taxon>
        <taxon>Nocardiopsidaceae</taxon>
        <taxon>Streptomonospora</taxon>
    </lineage>
</organism>
<dbReference type="RefSeq" id="WP_344142931.1">
    <property type="nucleotide sequence ID" value="NZ_BAAAQI010000006.1"/>
</dbReference>
<evidence type="ECO:0000313" key="1">
    <source>
        <dbReference type="EMBL" id="MFC4869274.1"/>
    </source>
</evidence>
<dbReference type="Proteomes" id="UP001595858">
    <property type="component" value="Unassembled WGS sequence"/>
</dbReference>
<gene>
    <name evidence="1" type="ORF">ACFPCZ_21790</name>
</gene>
<sequence>MTIMHPAPLGANTTTDNAIPDAARIAATIAAIVQSAGVTREVAFSIDHFGERGERPTVTVTAARWVAYADREELLRRVARSIGLALGLRVSEHHGRRWISGSITRDGVDYLVTSALSGGEQ</sequence>
<accession>A0ABV9SSI0</accession>
<comment type="caution">
    <text evidence="1">The sequence shown here is derived from an EMBL/GenBank/DDBJ whole genome shotgun (WGS) entry which is preliminary data.</text>
</comment>
<keyword evidence="2" id="KW-1185">Reference proteome</keyword>
<name>A0ABV9SSI0_9ACTN</name>
<reference evidence="2" key="1">
    <citation type="journal article" date="2019" name="Int. J. Syst. Evol. Microbiol.">
        <title>The Global Catalogue of Microorganisms (GCM) 10K type strain sequencing project: providing services to taxonomists for standard genome sequencing and annotation.</title>
        <authorList>
            <consortium name="The Broad Institute Genomics Platform"/>
            <consortium name="The Broad Institute Genome Sequencing Center for Infectious Disease"/>
            <person name="Wu L."/>
            <person name="Ma J."/>
        </authorList>
    </citation>
    <scope>NUCLEOTIDE SEQUENCE [LARGE SCALE GENOMIC DNA]</scope>
    <source>
        <strain evidence="2">CGMCC 4.7304</strain>
    </source>
</reference>